<dbReference type="Proteomes" id="UP001055439">
    <property type="component" value="Chromosome 10"/>
</dbReference>
<evidence type="ECO:0000313" key="2">
    <source>
        <dbReference type="Proteomes" id="UP001055439"/>
    </source>
</evidence>
<evidence type="ECO:0000313" key="1">
    <source>
        <dbReference type="EMBL" id="URD77586.1"/>
    </source>
</evidence>
<dbReference type="AlphaFoldDB" id="A0A9E7EIS7"/>
<dbReference type="EMBL" id="CP097503">
    <property type="protein sequence ID" value="URD77586.1"/>
    <property type="molecule type" value="Genomic_DNA"/>
</dbReference>
<gene>
    <name evidence="1" type="ORF">MUK42_02608</name>
</gene>
<organism evidence="1 2">
    <name type="scientific">Musa troglodytarum</name>
    <name type="common">fe'i banana</name>
    <dbReference type="NCBI Taxonomy" id="320322"/>
    <lineage>
        <taxon>Eukaryota</taxon>
        <taxon>Viridiplantae</taxon>
        <taxon>Streptophyta</taxon>
        <taxon>Embryophyta</taxon>
        <taxon>Tracheophyta</taxon>
        <taxon>Spermatophyta</taxon>
        <taxon>Magnoliopsida</taxon>
        <taxon>Liliopsida</taxon>
        <taxon>Zingiberales</taxon>
        <taxon>Musaceae</taxon>
        <taxon>Musa</taxon>
    </lineage>
</organism>
<keyword evidence="2" id="KW-1185">Reference proteome</keyword>
<accession>A0A9E7EIS7</accession>
<reference evidence="1" key="1">
    <citation type="submission" date="2022-05" db="EMBL/GenBank/DDBJ databases">
        <title>The Musa troglodytarum L. genome provides insights into the mechanism of non-climacteric behaviour and enrichment of carotenoids.</title>
        <authorList>
            <person name="Wang J."/>
        </authorList>
    </citation>
    <scope>NUCLEOTIDE SEQUENCE</scope>
    <source>
        <tissue evidence="1">Leaf</tissue>
    </source>
</reference>
<sequence length="31" mass="3638">MDKGDLISMFSKKFVGAASRLWMQEEDKLFE</sequence>
<name>A0A9E7EIS7_9LILI</name>
<protein>
    <submittedName>
        <fullName evidence="1">Uncharacterized protein</fullName>
    </submittedName>
</protein>
<proteinExistence type="predicted"/>